<evidence type="ECO:0000256" key="2">
    <source>
        <dbReference type="ARBA" id="ARBA00006402"/>
    </source>
</evidence>
<feature type="transmembrane region" description="Helical" evidence="10">
    <location>
        <begin position="64"/>
        <end position="85"/>
    </location>
</feature>
<dbReference type="Pfam" id="PF00072">
    <property type="entry name" value="Response_reg"/>
    <property type="match status" value="1"/>
</dbReference>
<evidence type="ECO:0000256" key="1">
    <source>
        <dbReference type="ARBA" id="ARBA00000085"/>
    </source>
</evidence>
<dbReference type="InterPro" id="IPR011006">
    <property type="entry name" value="CheY-like_superfamily"/>
</dbReference>
<gene>
    <name evidence="13" type="ORF">Chro_5221</name>
</gene>
<dbReference type="InterPro" id="IPR003661">
    <property type="entry name" value="HisK_dim/P_dom"/>
</dbReference>
<dbReference type="EMBL" id="CP003597">
    <property type="protein sequence ID" value="AFY90591.1"/>
    <property type="molecule type" value="Genomic_DNA"/>
</dbReference>
<dbReference type="InterPro" id="IPR001789">
    <property type="entry name" value="Sig_transdc_resp-reg_receiver"/>
</dbReference>
<keyword evidence="14" id="KW-1185">Reference proteome</keyword>
<evidence type="ECO:0000256" key="6">
    <source>
        <dbReference type="ARBA" id="ARBA00023012"/>
    </source>
</evidence>
<dbReference type="Gene3D" id="1.10.287.130">
    <property type="match status" value="1"/>
</dbReference>
<dbReference type="InterPro" id="IPR036097">
    <property type="entry name" value="HisK_dim/P_sf"/>
</dbReference>
<dbReference type="PANTHER" id="PTHR43547:SF2">
    <property type="entry name" value="HYBRID SIGNAL TRANSDUCTION HISTIDINE KINASE C"/>
    <property type="match status" value="1"/>
</dbReference>
<evidence type="ECO:0000256" key="5">
    <source>
        <dbReference type="ARBA" id="ARBA00022777"/>
    </source>
</evidence>
<dbReference type="Proteomes" id="UP000010384">
    <property type="component" value="Chromosome"/>
</dbReference>
<dbReference type="OrthoDB" id="219325at2"/>
<dbReference type="STRING" id="251229.Chro_5221"/>
<dbReference type="RefSeq" id="WP_015157129.1">
    <property type="nucleotide sequence ID" value="NC_019695.1"/>
</dbReference>
<organism evidence="13 14">
    <name type="scientific">Chroococcidiopsis thermalis (strain PCC 7203)</name>
    <dbReference type="NCBI Taxonomy" id="251229"/>
    <lineage>
        <taxon>Bacteria</taxon>
        <taxon>Bacillati</taxon>
        <taxon>Cyanobacteriota</taxon>
        <taxon>Cyanophyceae</taxon>
        <taxon>Chroococcidiopsidales</taxon>
        <taxon>Chroococcidiopsidaceae</taxon>
        <taxon>Chroococcidiopsis</taxon>
    </lineage>
</organism>
<dbReference type="PANTHER" id="PTHR43547">
    <property type="entry name" value="TWO-COMPONENT HISTIDINE KINASE"/>
    <property type="match status" value="1"/>
</dbReference>
<dbReference type="EC" id="2.7.13.3" evidence="3"/>
<comment type="similarity">
    <text evidence="2">In the N-terminal section; belongs to the phytochrome family.</text>
</comment>
<keyword evidence="6" id="KW-0902">Two-component regulatory system</keyword>
<name>K9U822_CHRTP</name>
<dbReference type="FunFam" id="3.30.565.10:FF:000010">
    <property type="entry name" value="Sensor histidine kinase RcsC"/>
    <property type="match status" value="1"/>
</dbReference>
<reference evidence="13 14" key="1">
    <citation type="submission" date="2012-06" db="EMBL/GenBank/DDBJ databases">
        <title>Finished chromosome of genome of Chroococcidiopsis thermalis PCC 7203.</title>
        <authorList>
            <consortium name="US DOE Joint Genome Institute"/>
            <person name="Gugger M."/>
            <person name="Coursin T."/>
            <person name="Rippka R."/>
            <person name="Tandeau De Marsac N."/>
            <person name="Huntemann M."/>
            <person name="Wei C.-L."/>
            <person name="Han J."/>
            <person name="Detter J.C."/>
            <person name="Han C."/>
            <person name="Tapia R."/>
            <person name="Davenport K."/>
            <person name="Daligault H."/>
            <person name="Erkkila T."/>
            <person name="Gu W."/>
            <person name="Munk A.C.C."/>
            <person name="Teshima H."/>
            <person name="Xu Y."/>
            <person name="Chain P."/>
            <person name="Chen A."/>
            <person name="Krypides N."/>
            <person name="Mavromatis K."/>
            <person name="Markowitz V."/>
            <person name="Szeto E."/>
            <person name="Ivanova N."/>
            <person name="Mikhailova N."/>
            <person name="Ovchinnikova G."/>
            <person name="Pagani I."/>
            <person name="Pati A."/>
            <person name="Goodwin L."/>
            <person name="Peters L."/>
            <person name="Pitluck S."/>
            <person name="Woyke T."/>
            <person name="Kerfeld C."/>
        </authorList>
    </citation>
    <scope>NUCLEOTIDE SEQUENCE [LARGE SCALE GENOMIC DNA]</scope>
    <source>
        <strain evidence="13 14">PCC 7203</strain>
    </source>
</reference>
<evidence type="ECO:0000256" key="10">
    <source>
        <dbReference type="SAM" id="Phobius"/>
    </source>
</evidence>
<keyword evidence="9" id="KW-0175">Coiled coil</keyword>
<dbReference type="PROSITE" id="PS50110">
    <property type="entry name" value="RESPONSE_REGULATORY"/>
    <property type="match status" value="1"/>
</dbReference>
<keyword evidence="5 13" id="KW-0418">Kinase</keyword>
<dbReference type="PRINTS" id="PR00344">
    <property type="entry name" value="BCTRLSENSOR"/>
</dbReference>
<protein>
    <recommendedName>
        <fullName evidence="7">Circadian input-output histidine kinase CikA</fullName>
        <ecNumber evidence="3">2.7.13.3</ecNumber>
    </recommendedName>
</protein>
<dbReference type="InterPro" id="IPR005467">
    <property type="entry name" value="His_kinase_dom"/>
</dbReference>
<dbReference type="Pfam" id="PF25487">
    <property type="entry name" value="ETR1_N"/>
    <property type="match status" value="1"/>
</dbReference>
<dbReference type="SMART" id="SM00388">
    <property type="entry name" value="HisKA"/>
    <property type="match status" value="1"/>
</dbReference>
<keyword evidence="10" id="KW-0812">Transmembrane</keyword>
<dbReference type="SUPFAM" id="SSF52172">
    <property type="entry name" value="CheY-like"/>
    <property type="match status" value="1"/>
</dbReference>
<dbReference type="AlphaFoldDB" id="K9U822"/>
<dbReference type="PATRIC" id="fig|251229.3.peg.6093"/>
<evidence type="ECO:0000259" key="12">
    <source>
        <dbReference type="PROSITE" id="PS50110"/>
    </source>
</evidence>
<dbReference type="SUPFAM" id="SSF47384">
    <property type="entry name" value="Homodimeric domain of signal transducing histidine kinase"/>
    <property type="match status" value="1"/>
</dbReference>
<dbReference type="InterPro" id="IPR058544">
    <property type="entry name" value="ETR1_N"/>
</dbReference>
<dbReference type="PROSITE" id="PS50109">
    <property type="entry name" value="HIS_KIN"/>
    <property type="match status" value="1"/>
</dbReference>
<feature type="domain" description="Histidine kinase" evidence="11">
    <location>
        <begin position="201"/>
        <end position="441"/>
    </location>
</feature>
<feature type="domain" description="Response regulatory" evidence="12">
    <location>
        <begin position="479"/>
        <end position="596"/>
    </location>
</feature>
<dbReference type="HOGENOM" id="CLU_000445_114_51_3"/>
<comment type="catalytic activity">
    <reaction evidence="1">
        <text>ATP + protein L-histidine = ADP + protein N-phospho-L-histidine.</text>
        <dbReference type="EC" id="2.7.13.3"/>
    </reaction>
</comment>
<keyword evidence="10" id="KW-0472">Membrane</keyword>
<evidence type="ECO:0000256" key="8">
    <source>
        <dbReference type="PROSITE-ProRule" id="PRU00169"/>
    </source>
</evidence>
<evidence type="ECO:0000313" key="13">
    <source>
        <dbReference type="EMBL" id="AFY90591.1"/>
    </source>
</evidence>
<feature type="coiled-coil region" evidence="9">
    <location>
        <begin position="128"/>
        <end position="194"/>
    </location>
</feature>
<sequence>MQAFWHNFFGSSSFIPHGHCYLWQPGLVWLHILSDACIAFAYYSIPFTLVYFVQKRKDLPFNWIFWLFGAFIIACGTTHLIEIWTLWHPTYWLSGTLKAITALISLYTALELMPLVPQLLALPSPAQLEVANQELRSQIIERERAESQIRVLNAQLEQRVTERTAELEIANKLKDELLVRAQTARAEAETANRMKDNFLAIISHELRTPLNPILGWCNLLMSRKFDRSRIDSAIATIDRNARLQVQLIDDLLDVSSILQGKLSLNVSPVNLASVITAALETVRLAAEAKSIQVETRLDANVGEVEGDPTRLQQVMWNLLSNAIKFTPQGGRVEISLQRVEEEATTNSKFKIQNSKLDRAPRTNYAQIQIADTGKGISADFIPYIFDYFRQESSATTRKFGGLGLGLAIVRNIVEMHGGNVAVASLGEGRGSTFTVKIPLLGKTEETATPVAATREFPVLDSGVTAYCRSPLPAPLAGVQVLVVDDDADSRDFVTFLLAEAGATVTAVSSAVAALEVFTSQIDILISDIGMPGMDGYMLMQQIRALSLGQGGKIPAIALTAYAGECDRQKALSAGFQKHIAKPIEPEQLIEAVTLVLQGVNSMNRV</sequence>
<dbReference type="Pfam" id="PF02518">
    <property type="entry name" value="HATPase_c"/>
    <property type="match status" value="1"/>
</dbReference>
<feature type="transmembrane region" description="Helical" evidence="10">
    <location>
        <begin position="28"/>
        <end position="52"/>
    </location>
</feature>
<dbReference type="InParanoid" id="K9U822"/>
<proteinExistence type="inferred from homology"/>
<dbReference type="SUPFAM" id="SSF55874">
    <property type="entry name" value="ATPase domain of HSP90 chaperone/DNA topoisomerase II/histidine kinase"/>
    <property type="match status" value="1"/>
</dbReference>
<feature type="modified residue" description="4-aspartylphosphate" evidence="8">
    <location>
        <position position="527"/>
    </location>
</feature>
<dbReference type="Pfam" id="PF00512">
    <property type="entry name" value="HisKA"/>
    <property type="match status" value="1"/>
</dbReference>
<evidence type="ECO:0000256" key="4">
    <source>
        <dbReference type="ARBA" id="ARBA00022553"/>
    </source>
</evidence>
<dbReference type="InterPro" id="IPR003594">
    <property type="entry name" value="HATPase_dom"/>
</dbReference>
<dbReference type="CDD" id="cd00082">
    <property type="entry name" value="HisKA"/>
    <property type="match status" value="1"/>
</dbReference>
<dbReference type="GO" id="GO:0000155">
    <property type="term" value="F:phosphorelay sensor kinase activity"/>
    <property type="evidence" value="ECO:0007669"/>
    <property type="project" value="InterPro"/>
</dbReference>
<evidence type="ECO:0000256" key="9">
    <source>
        <dbReference type="SAM" id="Coils"/>
    </source>
</evidence>
<dbReference type="Gene3D" id="3.40.50.2300">
    <property type="match status" value="1"/>
</dbReference>
<evidence type="ECO:0000256" key="7">
    <source>
        <dbReference type="ARBA" id="ARBA00074306"/>
    </source>
</evidence>
<dbReference type="eggNOG" id="COG2205">
    <property type="taxonomic scope" value="Bacteria"/>
</dbReference>
<dbReference type="SMART" id="SM00448">
    <property type="entry name" value="REC"/>
    <property type="match status" value="1"/>
</dbReference>
<dbReference type="SMART" id="SM00387">
    <property type="entry name" value="HATPase_c"/>
    <property type="match status" value="1"/>
</dbReference>
<dbReference type="eggNOG" id="COG0784">
    <property type="taxonomic scope" value="Bacteria"/>
</dbReference>
<evidence type="ECO:0000256" key="3">
    <source>
        <dbReference type="ARBA" id="ARBA00012438"/>
    </source>
</evidence>
<evidence type="ECO:0000313" key="14">
    <source>
        <dbReference type="Proteomes" id="UP000010384"/>
    </source>
</evidence>
<dbReference type="InterPro" id="IPR004358">
    <property type="entry name" value="Sig_transdc_His_kin-like_C"/>
</dbReference>
<accession>K9U822</accession>
<dbReference type="CDD" id="cd17580">
    <property type="entry name" value="REC_2_DhkD-like"/>
    <property type="match status" value="1"/>
</dbReference>
<dbReference type="InterPro" id="IPR036890">
    <property type="entry name" value="HATPase_C_sf"/>
</dbReference>
<evidence type="ECO:0000259" key="11">
    <source>
        <dbReference type="PROSITE" id="PS50109"/>
    </source>
</evidence>
<keyword evidence="4 8" id="KW-0597">Phosphoprotein</keyword>
<keyword evidence="10" id="KW-1133">Transmembrane helix</keyword>
<keyword evidence="5 13" id="KW-0808">Transferase</keyword>
<dbReference type="Gene3D" id="3.30.565.10">
    <property type="entry name" value="Histidine kinase-like ATPase, C-terminal domain"/>
    <property type="match status" value="1"/>
</dbReference>
<dbReference type="KEGG" id="cthe:Chro_5221"/>